<dbReference type="EC" id="2.3.2.26" evidence="2"/>
<evidence type="ECO:0000256" key="6">
    <source>
        <dbReference type="SAM" id="MobiDB-lite"/>
    </source>
</evidence>
<evidence type="ECO:0000256" key="5">
    <source>
        <dbReference type="PROSITE-ProRule" id="PRU00104"/>
    </source>
</evidence>
<dbReference type="Gene3D" id="3.30.2160.10">
    <property type="entry name" value="Hect, E3 ligase catalytic domain"/>
    <property type="match status" value="1"/>
</dbReference>
<feature type="region of interest" description="Disordered" evidence="6">
    <location>
        <begin position="213"/>
        <end position="235"/>
    </location>
</feature>
<dbReference type="EMBL" id="KQ474073">
    <property type="protein sequence ID" value="KPV78132.1"/>
    <property type="molecule type" value="Genomic_DNA"/>
</dbReference>
<dbReference type="PANTHER" id="PTHR45700">
    <property type="entry name" value="UBIQUITIN-PROTEIN LIGASE E3C"/>
    <property type="match status" value="1"/>
</dbReference>
<gene>
    <name evidence="8" type="ORF">RHOBADRAFT_50640</name>
</gene>
<accession>A0A194SC02</accession>
<keyword evidence="4 5" id="KW-0833">Ubl conjugation pathway</keyword>
<evidence type="ECO:0000256" key="3">
    <source>
        <dbReference type="ARBA" id="ARBA00022679"/>
    </source>
</evidence>
<keyword evidence="3" id="KW-0808">Transferase</keyword>
<feature type="active site" description="Glycyl thioester intermediate" evidence="5">
    <location>
        <position position="787"/>
    </location>
</feature>
<evidence type="ECO:0000256" key="2">
    <source>
        <dbReference type="ARBA" id="ARBA00012485"/>
    </source>
</evidence>
<feature type="compositionally biased region" description="Pro residues" evidence="6">
    <location>
        <begin position="78"/>
        <end position="94"/>
    </location>
</feature>
<dbReference type="CDD" id="cd00078">
    <property type="entry name" value="HECTc"/>
    <property type="match status" value="1"/>
</dbReference>
<protein>
    <recommendedName>
        <fullName evidence="2">HECT-type E3 ubiquitin transferase</fullName>
        <ecNumber evidence="2">2.3.2.26</ecNumber>
    </recommendedName>
</protein>
<dbReference type="FunFam" id="3.30.2410.10:FF:000003">
    <property type="entry name" value="probable E3 ubiquitin-protein ligase HERC4 isoform X1"/>
    <property type="match status" value="1"/>
</dbReference>
<comment type="catalytic activity">
    <reaction evidence="1">
        <text>S-ubiquitinyl-[E2 ubiquitin-conjugating enzyme]-L-cysteine + [acceptor protein]-L-lysine = [E2 ubiquitin-conjugating enzyme]-L-cysteine + N(6)-ubiquitinyl-[acceptor protein]-L-lysine.</text>
        <dbReference type="EC" id="2.3.2.26"/>
    </reaction>
</comment>
<evidence type="ECO:0000259" key="7">
    <source>
        <dbReference type="PROSITE" id="PS50237"/>
    </source>
</evidence>
<dbReference type="InterPro" id="IPR044611">
    <property type="entry name" value="E3A/B/C-like"/>
</dbReference>
<dbReference type="GeneID" id="28975870"/>
<keyword evidence="9" id="KW-1185">Reference proteome</keyword>
<dbReference type="GO" id="GO:0061630">
    <property type="term" value="F:ubiquitin protein ligase activity"/>
    <property type="evidence" value="ECO:0007669"/>
    <property type="project" value="UniProtKB-EC"/>
</dbReference>
<feature type="region of interest" description="Disordered" evidence="6">
    <location>
        <begin position="1"/>
        <end position="94"/>
    </location>
</feature>
<dbReference type="PANTHER" id="PTHR45700:SF8">
    <property type="entry name" value="HECT-TYPE E3 UBIQUITIN TRANSFERASE"/>
    <property type="match status" value="1"/>
</dbReference>
<feature type="domain" description="HECT" evidence="7">
    <location>
        <begin position="490"/>
        <end position="819"/>
    </location>
</feature>
<dbReference type="SMART" id="SM00119">
    <property type="entry name" value="HECTc"/>
    <property type="match status" value="1"/>
</dbReference>
<dbReference type="InterPro" id="IPR000569">
    <property type="entry name" value="HECT_dom"/>
</dbReference>
<dbReference type="AlphaFoldDB" id="A0A194SC02"/>
<proteinExistence type="predicted"/>
<dbReference type="Gene3D" id="3.90.1750.10">
    <property type="entry name" value="Hect, E3 ligase catalytic domains"/>
    <property type="match status" value="1"/>
</dbReference>
<dbReference type="GO" id="GO:0000209">
    <property type="term" value="P:protein polyubiquitination"/>
    <property type="evidence" value="ECO:0007669"/>
    <property type="project" value="InterPro"/>
</dbReference>
<sequence length="819" mass="89259">MDWAPPTPASPPAAYPPLPAAASSSSSSSSRTASTSSRNPWAASGSFYLGGSAAPSSMATRKAPPFKGRSTSHRTLASPPPPRPPAPPHSTPPSPPVLLTEGVCCCCGTTLRYPRPSPSFRCTVCNTVVDLSDLARKGKARQGTPVPDATPVTEAQIIDLVQRLASRHSETDHDLAHRLGALELTAPDDDRQDDPEDTLLALVATAFDNLPSLEASFRPAPGPSTTPSPSRRSRLPRHDTLVALYDLVRHRPVALDLLRGQVDSLLRRPGPTLLDSDGAWLVSLFECPVFLPECTPNPDERRELLSRLIGVTSNLPNPLHHALVTHLSSSRYPRTALLDKVDALCSFLSYRIGRCIDSDDLGAYADDWMVRSSARVGSLLFAANVKTRHVAPSTFYVTLVDSLGEAALIQDFQAWEAQTGHFSLCQYPFLLSLGAKLTLLAFDGERQMIDRAGEAYRASFGSSEAESPLLVLRVRREHLVADSLRQISLNRFNLKKPLRVKWEGEEGIDAGGLRKEWFLLLCRQLFDPQFGMFVPDPDSNLCYLNPGALGMEDDFWLVGVVVGLAVYNSATLDLPLPLAIYKKLSFEPLGLADLAQVQPALARGLQQLLDYDGADGTVEDVFCRAFVGAYEAWGETVEEELVEGGREVAVTEENRKDYVRLLVDFLLSKSVSPQFDAFAEGFHEVCAGSALSLFKAQELELVVRGSTEALDVDALRGVTVYEGFAPDEPTIDAFWSTFHAFSPEQQRRLLAFITASDRLPATGTAGLTLKLQCSGDDTARLPSASTCFNTLILPRYRTRVVVESMLVRAVEDSEGFGLR</sequence>
<feature type="compositionally biased region" description="Low complexity" evidence="6">
    <location>
        <begin position="20"/>
        <end position="37"/>
    </location>
</feature>
<dbReference type="Gene3D" id="3.30.2410.10">
    <property type="entry name" value="Hect, E3 ligase catalytic domain"/>
    <property type="match status" value="1"/>
</dbReference>
<feature type="compositionally biased region" description="Pro residues" evidence="6">
    <location>
        <begin position="1"/>
        <end position="19"/>
    </location>
</feature>
<dbReference type="OMA" id="FWIVIDS"/>
<organism evidence="8 9">
    <name type="scientific">Rhodotorula graminis (strain WP1)</name>
    <dbReference type="NCBI Taxonomy" id="578459"/>
    <lineage>
        <taxon>Eukaryota</taxon>
        <taxon>Fungi</taxon>
        <taxon>Dikarya</taxon>
        <taxon>Basidiomycota</taxon>
        <taxon>Pucciniomycotina</taxon>
        <taxon>Microbotryomycetes</taxon>
        <taxon>Sporidiobolales</taxon>
        <taxon>Sporidiobolaceae</taxon>
        <taxon>Rhodotorula</taxon>
    </lineage>
</organism>
<dbReference type="SUPFAM" id="SSF56204">
    <property type="entry name" value="Hect, E3 ligase catalytic domain"/>
    <property type="match status" value="1"/>
</dbReference>
<dbReference type="PROSITE" id="PS50237">
    <property type="entry name" value="HECT"/>
    <property type="match status" value="1"/>
</dbReference>
<dbReference type="Pfam" id="PF00632">
    <property type="entry name" value="HECT"/>
    <property type="match status" value="1"/>
</dbReference>
<dbReference type="OrthoDB" id="8068875at2759"/>
<dbReference type="RefSeq" id="XP_018274181.1">
    <property type="nucleotide sequence ID" value="XM_018415422.1"/>
</dbReference>
<dbReference type="STRING" id="578459.A0A194SC02"/>
<reference evidence="8 9" key="1">
    <citation type="journal article" date="2015" name="Front. Microbiol.">
        <title>Genome sequence of the plant growth promoting endophytic yeast Rhodotorula graminis WP1.</title>
        <authorList>
            <person name="Firrincieli A."/>
            <person name="Otillar R."/>
            <person name="Salamov A."/>
            <person name="Schmutz J."/>
            <person name="Khan Z."/>
            <person name="Redman R.S."/>
            <person name="Fleck N.D."/>
            <person name="Lindquist E."/>
            <person name="Grigoriev I.V."/>
            <person name="Doty S.L."/>
        </authorList>
    </citation>
    <scope>NUCLEOTIDE SEQUENCE [LARGE SCALE GENOMIC DNA]</scope>
    <source>
        <strain evidence="8 9">WP1</strain>
    </source>
</reference>
<evidence type="ECO:0000256" key="1">
    <source>
        <dbReference type="ARBA" id="ARBA00000885"/>
    </source>
</evidence>
<dbReference type="InterPro" id="IPR035983">
    <property type="entry name" value="Hect_E3_ubiquitin_ligase"/>
</dbReference>
<dbReference type="Proteomes" id="UP000053890">
    <property type="component" value="Unassembled WGS sequence"/>
</dbReference>
<name>A0A194SC02_RHOGW</name>
<evidence type="ECO:0000313" key="8">
    <source>
        <dbReference type="EMBL" id="KPV78132.1"/>
    </source>
</evidence>
<evidence type="ECO:0000256" key="4">
    <source>
        <dbReference type="ARBA" id="ARBA00022786"/>
    </source>
</evidence>
<evidence type="ECO:0000313" key="9">
    <source>
        <dbReference type="Proteomes" id="UP000053890"/>
    </source>
</evidence>